<feature type="transmembrane region" description="Helical" evidence="19">
    <location>
        <begin position="144"/>
        <end position="165"/>
    </location>
</feature>
<dbReference type="Pfam" id="PF01066">
    <property type="entry name" value="CDP-OH_P_transf"/>
    <property type="match status" value="1"/>
</dbReference>
<organism evidence="20 21">
    <name type="scientific">Paenibacillus protaetiae</name>
    <dbReference type="NCBI Taxonomy" id="2509456"/>
    <lineage>
        <taxon>Bacteria</taxon>
        <taxon>Bacillati</taxon>
        <taxon>Bacillota</taxon>
        <taxon>Bacilli</taxon>
        <taxon>Bacillales</taxon>
        <taxon>Paenibacillaceae</taxon>
        <taxon>Paenibacillus</taxon>
    </lineage>
</organism>
<dbReference type="InterPro" id="IPR043130">
    <property type="entry name" value="CDP-OH_PTrfase_TM_dom"/>
</dbReference>
<dbReference type="InterPro" id="IPR004570">
    <property type="entry name" value="Phosphatidylglycerol_P_synth"/>
</dbReference>
<comment type="similarity">
    <text evidence="5 18">Belongs to the CDP-alcohol phosphatidyltransferase class-I family.</text>
</comment>
<keyword evidence="9 18" id="KW-0808">Transferase</keyword>
<keyword evidence="12" id="KW-0443">Lipid metabolism</keyword>
<comment type="pathway">
    <text evidence="4">Lipid metabolism.</text>
</comment>
<evidence type="ECO:0000256" key="8">
    <source>
        <dbReference type="ARBA" id="ARBA00022516"/>
    </source>
</evidence>
<evidence type="ECO:0000256" key="2">
    <source>
        <dbReference type="ARBA" id="ARBA00004141"/>
    </source>
</evidence>
<dbReference type="Gene3D" id="1.20.120.1760">
    <property type="match status" value="1"/>
</dbReference>
<keyword evidence="8" id="KW-0444">Lipid biosynthesis</keyword>
<evidence type="ECO:0000256" key="13">
    <source>
        <dbReference type="ARBA" id="ARBA00023136"/>
    </source>
</evidence>
<dbReference type="EC" id="2.7.8.5" evidence="6"/>
<dbReference type="UniPathway" id="UPA00084">
    <property type="reaction ID" value="UER00503"/>
</dbReference>
<dbReference type="OrthoDB" id="9796672at2"/>
<dbReference type="PROSITE" id="PS00379">
    <property type="entry name" value="CDP_ALCOHOL_P_TRANSF"/>
    <property type="match status" value="1"/>
</dbReference>
<dbReference type="GO" id="GO:0008444">
    <property type="term" value="F:CDP-diacylglycerol-glycerol-3-phosphate 3-phosphatidyltransferase activity"/>
    <property type="evidence" value="ECO:0007669"/>
    <property type="project" value="UniProtKB-EC"/>
</dbReference>
<keyword evidence="13 19" id="KW-0472">Membrane</keyword>
<dbReference type="PANTHER" id="PTHR14269:SF62">
    <property type="entry name" value="CDP-DIACYLGLYCEROL--GLYCEROL-3-PHOSPHATE 3-PHOSPHATIDYLTRANSFERASE 1, CHLOROPLASTIC"/>
    <property type="match status" value="1"/>
</dbReference>
<comment type="catalytic activity">
    <reaction evidence="17">
        <text>a CDP-1,2-diacyl-sn-glycerol + sn-glycerol 3-phosphate = a 1,2-diacyl-sn-glycero-3-phospho-(1'-sn-glycero-3'-phosphate) + CMP + H(+)</text>
        <dbReference type="Rhea" id="RHEA:12593"/>
        <dbReference type="ChEBI" id="CHEBI:15378"/>
        <dbReference type="ChEBI" id="CHEBI:57597"/>
        <dbReference type="ChEBI" id="CHEBI:58332"/>
        <dbReference type="ChEBI" id="CHEBI:60110"/>
        <dbReference type="ChEBI" id="CHEBI:60377"/>
        <dbReference type="EC" id="2.7.8.5"/>
    </reaction>
</comment>
<evidence type="ECO:0000256" key="16">
    <source>
        <dbReference type="ARBA" id="ARBA00033018"/>
    </source>
</evidence>
<comment type="pathway">
    <text evidence="3">Phospholipid metabolism; phosphatidylglycerol biosynthesis; phosphatidylglycerol from CDP-diacylglycerol: step 1/2.</text>
</comment>
<gene>
    <name evidence="20" type="ORF">ET464_16410</name>
</gene>
<dbReference type="InterPro" id="IPR050324">
    <property type="entry name" value="CDP-alcohol_PTase-I"/>
</dbReference>
<evidence type="ECO:0000256" key="6">
    <source>
        <dbReference type="ARBA" id="ARBA00013170"/>
    </source>
</evidence>
<dbReference type="AlphaFoldDB" id="A0A4V0YFH5"/>
<sequence>MNLPNTLTAFRFVLIPVYIAVFVSIEYKMAAFFVLIAAGITDMLDGYIARKTGQVTYVGTMLDPLADKLMIITVFLSLLLSGMISWLSAAALFFRDVVMILGGLYFHFTGRKNVPANWMGKLTTVLLYAAIMFVFLEVSFASEFLWVIIAFSFVTTIVYGVLSIISSNKQREQKV</sequence>
<evidence type="ECO:0000256" key="17">
    <source>
        <dbReference type="ARBA" id="ARBA00048586"/>
    </source>
</evidence>
<comment type="function">
    <text evidence="1">This protein catalyzes the committed step to the synthesis of the acidic phospholipids.</text>
</comment>
<evidence type="ECO:0000256" key="14">
    <source>
        <dbReference type="ARBA" id="ARBA00023209"/>
    </source>
</evidence>
<keyword evidence="11 19" id="KW-1133">Transmembrane helix</keyword>
<reference evidence="20 21" key="1">
    <citation type="submission" date="2019-01" db="EMBL/GenBank/DDBJ databases">
        <title>Genome sequencing of strain FW100M-2.</title>
        <authorList>
            <person name="Heo J."/>
            <person name="Kim S.-J."/>
            <person name="Kim J.-S."/>
            <person name="Hong S.-B."/>
            <person name="Kwon S.-W."/>
        </authorList>
    </citation>
    <scope>NUCLEOTIDE SEQUENCE [LARGE SCALE GENOMIC DNA]</scope>
    <source>
        <strain evidence="20 21">FW100M-2</strain>
    </source>
</reference>
<dbReference type="InterPro" id="IPR048254">
    <property type="entry name" value="CDP_ALCOHOL_P_TRANSF_CS"/>
</dbReference>
<dbReference type="PANTHER" id="PTHR14269">
    <property type="entry name" value="CDP-DIACYLGLYCEROL--GLYCEROL-3-PHOSPHATE 3-PHOSPHATIDYLTRANSFERASE-RELATED"/>
    <property type="match status" value="1"/>
</dbReference>
<feature type="transmembrane region" description="Helical" evidence="19">
    <location>
        <begin position="69"/>
        <end position="94"/>
    </location>
</feature>
<evidence type="ECO:0000256" key="5">
    <source>
        <dbReference type="ARBA" id="ARBA00010441"/>
    </source>
</evidence>
<keyword evidence="21" id="KW-1185">Reference proteome</keyword>
<name>A0A4V0YFH5_9BACL</name>
<protein>
    <recommendedName>
        <fullName evidence="7">CDP-diacylglycerol--glycerol-3-phosphate 3-phosphatidyltransferase</fullName>
        <ecNumber evidence="6">2.7.8.5</ecNumber>
    </recommendedName>
    <alternativeName>
        <fullName evidence="16">Phosphatidylglycerophosphate synthase</fullName>
    </alternativeName>
</protein>
<dbReference type="Proteomes" id="UP000293568">
    <property type="component" value="Chromosome"/>
</dbReference>
<evidence type="ECO:0000313" key="20">
    <source>
        <dbReference type="EMBL" id="QAY67731.1"/>
    </source>
</evidence>
<dbReference type="GO" id="GO:0016020">
    <property type="term" value="C:membrane"/>
    <property type="evidence" value="ECO:0007669"/>
    <property type="project" value="UniProtKB-SubCell"/>
</dbReference>
<evidence type="ECO:0000256" key="9">
    <source>
        <dbReference type="ARBA" id="ARBA00022679"/>
    </source>
</evidence>
<proteinExistence type="inferred from homology"/>
<dbReference type="PIRSF" id="PIRSF000847">
    <property type="entry name" value="Phos_ph_gly_syn"/>
    <property type="match status" value="1"/>
</dbReference>
<dbReference type="EMBL" id="CP035492">
    <property type="protein sequence ID" value="QAY67731.1"/>
    <property type="molecule type" value="Genomic_DNA"/>
</dbReference>
<evidence type="ECO:0000256" key="7">
    <source>
        <dbReference type="ARBA" id="ARBA00014944"/>
    </source>
</evidence>
<dbReference type="InterPro" id="IPR000462">
    <property type="entry name" value="CDP-OH_P_trans"/>
</dbReference>
<evidence type="ECO:0000256" key="4">
    <source>
        <dbReference type="ARBA" id="ARBA00005189"/>
    </source>
</evidence>
<dbReference type="KEGG" id="pprt:ET464_16410"/>
<keyword evidence="15" id="KW-1208">Phospholipid metabolism</keyword>
<keyword evidence="14" id="KW-0594">Phospholipid biosynthesis</keyword>
<feature type="transmembrane region" description="Helical" evidence="19">
    <location>
        <begin position="115"/>
        <end position="138"/>
    </location>
</feature>
<evidence type="ECO:0000256" key="15">
    <source>
        <dbReference type="ARBA" id="ARBA00023264"/>
    </source>
</evidence>
<evidence type="ECO:0000256" key="3">
    <source>
        <dbReference type="ARBA" id="ARBA00005042"/>
    </source>
</evidence>
<evidence type="ECO:0000256" key="19">
    <source>
        <dbReference type="SAM" id="Phobius"/>
    </source>
</evidence>
<evidence type="ECO:0000256" key="12">
    <source>
        <dbReference type="ARBA" id="ARBA00023098"/>
    </source>
</evidence>
<evidence type="ECO:0000256" key="10">
    <source>
        <dbReference type="ARBA" id="ARBA00022692"/>
    </source>
</evidence>
<accession>A0A4V0YFH5</accession>
<comment type="subcellular location">
    <subcellularLocation>
        <location evidence="2">Membrane</location>
        <topology evidence="2">Multi-pass membrane protein</topology>
    </subcellularLocation>
</comment>
<keyword evidence="10 19" id="KW-0812">Transmembrane</keyword>
<evidence type="ECO:0000256" key="18">
    <source>
        <dbReference type="RuleBase" id="RU003750"/>
    </source>
</evidence>
<evidence type="ECO:0000313" key="21">
    <source>
        <dbReference type="Proteomes" id="UP000293568"/>
    </source>
</evidence>
<evidence type="ECO:0000256" key="11">
    <source>
        <dbReference type="ARBA" id="ARBA00022989"/>
    </source>
</evidence>
<dbReference type="RefSeq" id="WP_129442807.1">
    <property type="nucleotide sequence ID" value="NZ_CP035492.1"/>
</dbReference>
<feature type="transmembrane region" description="Helical" evidence="19">
    <location>
        <begin position="6"/>
        <end position="23"/>
    </location>
</feature>
<dbReference type="GO" id="GO:0006655">
    <property type="term" value="P:phosphatidylglycerol biosynthetic process"/>
    <property type="evidence" value="ECO:0007669"/>
    <property type="project" value="UniProtKB-UniPathway"/>
</dbReference>
<evidence type="ECO:0000256" key="1">
    <source>
        <dbReference type="ARBA" id="ARBA00003973"/>
    </source>
</evidence>